<dbReference type="RefSeq" id="WP_380841574.1">
    <property type="nucleotide sequence ID" value="NZ_JBHSFP010000011.1"/>
</dbReference>
<gene>
    <name evidence="3" type="ORF">ACFO60_18165</name>
</gene>
<name>A0ABV9CHQ7_9ACTN</name>
<evidence type="ECO:0000256" key="1">
    <source>
        <dbReference type="SAM" id="MobiDB-lite"/>
    </source>
</evidence>
<dbReference type="GO" id="GO:0016787">
    <property type="term" value="F:hydrolase activity"/>
    <property type="evidence" value="ECO:0007669"/>
    <property type="project" value="UniProtKB-KW"/>
</dbReference>
<accession>A0ABV9CHQ7</accession>
<feature type="compositionally biased region" description="Basic and acidic residues" evidence="1">
    <location>
        <begin position="98"/>
        <end position="133"/>
    </location>
</feature>
<protein>
    <submittedName>
        <fullName evidence="3">AcVLRF1 family peptidyl-tRNA hydrolase</fullName>
    </submittedName>
</protein>
<reference evidence="4" key="1">
    <citation type="journal article" date="2019" name="Int. J. Syst. Evol. Microbiol.">
        <title>The Global Catalogue of Microorganisms (GCM) 10K type strain sequencing project: providing services to taxonomists for standard genome sequencing and annotation.</title>
        <authorList>
            <consortium name="The Broad Institute Genomics Platform"/>
            <consortium name="The Broad Institute Genome Sequencing Center for Infectious Disease"/>
            <person name="Wu L."/>
            <person name="Ma J."/>
        </authorList>
    </citation>
    <scope>NUCLEOTIDE SEQUENCE [LARGE SCALE GENOMIC DNA]</scope>
    <source>
        <strain evidence="4">CGMCC 4.7132</strain>
    </source>
</reference>
<dbReference type="EMBL" id="JBHSFP010000011">
    <property type="protein sequence ID" value="MFC4532706.1"/>
    <property type="molecule type" value="Genomic_DNA"/>
</dbReference>
<keyword evidence="4" id="KW-1185">Reference proteome</keyword>
<dbReference type="Pfam" id="PF18859">
    <property type="entry name" value="acVLRF1"/>
    <property type="match status" value="1"/>
</dbReference>
<keyword evidence="3" id="KW-0378">Hydrolase</keyword>
<comment type="caution">
    <text evidence="3">The sequence shown here is derived from an EMBL/GenBank/DDBJ whole genome shotgun (WGS) entry which is preliminary data.</text>
</comment>
<feature type="region of interest" description="Disordered" evidence="1">
    <location>
        <begin position="60"/>
        <end position="136"/>
    </location>
</feature>
<evidence type="ECO:0000313" key="3">
    <source>
        <dbReference type="EMBL" id="MFC4532706.1"/>
    </source>
</evidence>
<organism evidence="3 4">
    <name type="scientific">Sphaerisporangium dianthi</name>
    <dbReference type="NCBI Taxonomy" id="1436120"/>
    <lineage>
        <taxon>Bacteria</taxon>
        <taxon>Bacillati</taxon>
        <taxon>Actinomycetota</taxon>
        <taxon>Actinomycetes</taxon>
        <taxon>Streptosporangiales</taxon>
        <taxon>Streptosporangiaceae</taxon>
        <taxon>Sphaerisporangium</taxon>
    </lineage>
</organism>
<dbReference type="InterPro" id="IPR040783">
    <property type="entry name" value="VLRF1"/>
</dbReference>
<evidence type="ECO:0000259" key="2">
    <source>
        <dbReference type="Pfam" id="PF18859"/>
    </source>
</evidence>
<dbReference type="NCBIfam" id="NF041024">
    <property type="entry name" value="acVLRF1_NCBI"/>
    <property type="match status" value="1"/>
</dbReference>
<dbReference type="InterPro" id="IPR042226">
    <property type="entry name" value="eFR1_2_sf"/>
</dbReference>
<sequence>MAGRPAAGGGRWVSVAPERLERWLRGFAERHGTAEAVIAGDVVRLRAADGALAELQVPFPPLSGPSAGTASPADRAPLGAPSRDRDPLGASSAEEAPSFDRDPQGEPSGDRDPRGAFFGDRDARGARSGDRDSGASADLRGEGLLPALVAHAAADRVVGVLLVRLGGHAAGVFEGRRLVVSKVGSRLVHGRSAAGGWSQHRFARRREKQAGEASRAAAEVAARVLLPRADALEAVVLGGDRRAVDALRADRRLAPLFALEAAPFLDVPDPRLAVLQDTPDDFRAVRIRLLDPAG</sequence>
<proteinExistence type="predicted"/>
<evidence type="ECO:0000313" key="4">
    <source>
        <dbReference type="Proteomes" id="UP001596004"/>
    </source>
</evidence>
<dbReference type="Proteomes" id="UP001596004">
    <property type="component" value="Unassembled WGS sequence"/>
</dbReference>
<dbReference type="SUPFAM" id="SSF53137">
    <property type="entry name" value="Translational machinery components"/>
    <property type="match status" value="1"/>
</dbReference>
<dbReference type="Gene3D" id="3.30.420.60">
    <property type="entry name" value="eRF1 domain 2"/>
    <property type="match status" value="1"/>
</dbReference>
<feature type="domain" description="Actinobacteria/chloroflexi VLRF1 release factor" evidence="2">
    <location>
        <begin position="157"/>
        <end position="288"/>
    </location>
</feature>